<evidence type="ECO:0000313" key="2">
    <source>
        <dbReference type="EMBL" id="QRD02913.1"/>
    </source>
</evidence>
<reference evidence="3" key="1">
    <citation type="journal article" date="2021" name="BMC Genomics">
        <title>Chromosome-level genome assembly and manually-curated proteome of model necrotroph Parastagonospora nodorum Sn15 reveals a genome-wide trove of candidate effector homologs, and redundancy of virulence-related functions within an accessory chromosome.</title>
        <authorList>
            <person name="Bertazzoni S."/>
            <person name="Jones D.A.B."/>
            <person name="Phan H.T."/>
            <person name="Tan K.-C."/>
            <person name="Hane J.K."/>
        </authorList>
    </citation>
    <scope>NUCLEOTIDE SEQUENCE [LARGE SCALE GENOMIC DNA]</scope>
    <source>
        <strain evidence="3">SN15 / ATCC MYA-4574 / FGSC 10173)</strain>
    </source>
</reference>
<accession>A0A7U2I7U7</accession>
<dbReference type="AlphaFoldDB" id="A0A7U2I7U7"/>
<organism evidence="2 3">
    <name type="scientific">Phaeosphaeria nodorum (strain SN15 / ATCC MYA-4574 / FGSC 10173)</name>
    <name type="common">Glume blotch fungus</name>
    <name type="synonym">Parastagonospora nodorum</name>
    <dbReference type="NCBI Taxonomy" id="321614"/>
    <lineage>
        <taxon>Eukaryota</taxon>
        <taxon>Fungi</taxon>
        <taxon>Dikarya</taxon>
        <taxon>Ascomycota</taxon>
        <taxon>Pezizomycotina</taxon>
        <taxon>Dothideomycetes</taxon>
        <taxon>Pleosporomycetidae</taxon>
        <taxon>Pleosporales</taxon>
        <taxon>Pleosporineae</taxon>
        <taxon>Phaeosphaeriaceae</taxon>
        <taxon>Parastagonospora</taxon>
    </lineage>
</organism>
<dbReference type="Proteomes" id="UP000663193">
    <property type="component" value="Chromosome 14"/>
</dbReference>
<dbReference type="VEuPathDB" id="FungiDB:JI435_418820"/>
<protein>
    <submittedName>
        <fullName evidence="2">Uncharacterized protein</fullName>
    </submittedName>
</protein>
<evidence type="ECO:0000256" key="1">
    <source>
        <dbReference type="SAM" id="MobiDB-lite"/>
    </source>
</evidence>
<feature type="region of interest" description="Disordered" evidence="1">
    <location>
        <begin position="1"/>
        <end position="34"/>
    </location>
</feature>
<keyword evidence="3" id="KW-1185">Reference proteome</keyword>
<evidence type="ECO:0000313" key="3">
    <source>
        <dbReference type="Proteomes" id="UP000663193"/>
    </source>
</evidence>
<gene>
    <name evidence="2" type="ORF">JI435_418820</name>
</gene>
<dbReference type="EMBL" id="CP069036">
    <property type="protein sequence ID" value="QRD02913.1"/>
    <property type="molecule type" value="Genomic_DNA"/>
</dbReference>
<sequence>MYTSSQAKDSARASAARNSQGSDTITEHHTLGSNCSSYRGVQGHKWMAKMIALSQLWRA</sequence>
<name>A0A7U2I7U7_PHANO</name>
<proteinExistence type="predicted"/>